<gene>
    <name evidence="9" type="ORF">SGA01_03890</name>
</gene>
<organism evidence="9 10">
    <name type="scientific">Streptomyces gardneri</name>
    <dbReference type="NCBI Taxonomy" id="66892"/>
    <lineage>
        <taxon>Bacteria</taxon>
        <taxon>Bacillati</taxon>
        <taxon>Actinomycetota</taxon>
        <taxon>Actinomycetes</taxon>
        <taxon>Kitasatosporales</taxon>
        <taxon>Streptomycetaceae</taxon>
        <taxon>Streptomyces</taxon>
    </lineage>
</organism>
<protein>
    <submittedName>
        <fullName evidence="9">Sugar ABC transporter permease</fullName>
    </submittedName>
</protein>
<dbReference type="GO" id="GO:0005886">
    <property type="term" value="C:plasma membrane"/>
    <property type="evidence" value="ECO:0007669"/>
    <property type="project" value="UniProtKB-SubCell"/>
</dbReference>
<dbReference type="PANTHER" id="PTHR43227">
    <property type="entry name" value="BLL4140 PROTEIN"/>
    <property type="match status" value="1"/>
</dbReference>
<feature type="transmembrane region" description="Helical" evidence="7">
    <location>
        <begin position="267"/>
        <end position="288"/>
    </location>
</feature>
<dbReference type="EMBL" id="BJMN01000003">
    <property type="protein sequence ID" value="GEB54784.1"/>
    <property type="molecule type" value="Genomic_DNA"/>
</dbReference>
<feature type="transmembrane region" description="Helical" evidence="7">
    <location>
        <begin position="12"/>
        <end position="37"/>
    </location>
</feature>
<keyword evidence="6 7" id="KW-0472">Membrane</keyword>
<evidence type="ECO:0000256" key="5">
    <source>
        <dbReference type="ARBA" id="ARBA00022989"/>
    </source>
</evidence>
<evidence type="ECO:0000259" key="8">
    <source>
        <dbReference type="PROSITE" id="PS50928"/>
    </source>
</evidence>
<dbReference type="InterPro" id="IPR000515">
    <property type="entry name" value="MetI-like"/>
</dbReference>
<dbReference type="Proteomes" id="UP000315226">
    <property type="component" value="Unassembled WGS sequence"/>
</dbReference>
<sequence>MASPSARGQRRTAALLLTPFFGLFAAVTLAPLLYAAWLSLFTTRTSGLGFGGTENVFTGLGNYARALSDEAFRDGFLVIAAYCAIYIPVMIGGSLVLALLLDSGLAKARSFFQLALFLPHAVPGLIAALIWVYLYTPGLSPVIDLLESGGIGINFLSVDNAVFSAANIAVWEWTGYNMVIFYAALQAVPRETLDAAKVDGAGAVRTALSIKVPMIGPAIALAVLFTVIGSIQLFTEPKVIYNASSAIGSSWTPNMYVQTAAFQNNDFGLAAAASLLIALFAAVLSFAVTRISRRGSKS</sequence>
<proteinExistence type="inferred from homology"/>
<dbReference type="InterPro" id="IPR050809">
    <property type="entry name" value="UgpAE/MalFG_permease"/>
</dbReference>
<feature type="transmembrane region" description="Helical" evidence="7">
    <location>
        <begin position="76"/>
        <end position="100"/>
    </location>
</feature>
<keyword evidence="10" id="KW-1185">Reference proteome</keyword>
<keyword evidence="3" id="KW-1003">Cell membrane</keyword>
<comment type="caution">
    <text evidence="9">The sequence shown here is derived from an EMBL/GenBank/DDBJ whole genome shotgun (WGS) entry which is preliminary data.</text>
</comment>
<dbReference type="SUPFAM" id="SSF161098">
    <property type="entry name" value="MetI-like"/>
    <property type="match status" value="1"/>
</dbReference>
<evidence type="ECO:0000256" key="7">
    <source>
        <dbReference type="RuleBase" id="RU363032"/>
    </source>
</evidence>
<comment type="similarity">
    <text evidence="7">Belongs to the binding-protein-dependent transport system permease family.</text>
</comment>
<evidence type="ECO:0000313" key="9">
    <source>
        <dbReference type="EMBL" id="GEB54784.1"/>
    </source>
</evidence>
<dbReference type="PANTHER" id="PTHR43227:SF8">
    <property type="entry name" value="DIACETYLCHITOBIOSE UPTAKE SYSTEM PERMEASE PROTEIN DASB"/>
    <property type="match status" value="1"/>
</dbReference>
<evidence type="ECO:0000313" key="10">
    <source>
        <dbReference type="Proteomes" id="UP000315226"/>
    </source>
</evidence>
<dbReference type="InterPro" id="IPR035906">
    <property type="entry name" value="MetI-like_sf"/>
</dbReference>
<feature type="transmembrane region" description="Helical" evidence="7">
    <location>
        <begin position="215"/>
        <end position="235"/>
    </location>
</feature>
<comment type="subcellular location">
    <subcellularLocation>
        <location evidence="1 7">Cell membrane</location>
        <topology evidence="1 7">Multi-pass membrane protein</topology>
    </subcellularLocation>
</comment>
<dbReference type="Pfam" id="PF00528">
    <property type="entry name" value="BPD_transp_1"/>
    <property type="match status" value="1"/>
</dbReference>
<feature type="domain" description="ABC transmembrane type-1" evidence="8">
    <location>
        <begin position="74"/>
        <end position="288"/>
    </location>
</feature>
<dbReference type="RefSeq" id="WP_055645371.1">
    <property type="nucleotide sequence ID" value="NZ_BJMN01000003.1"/>
</dbReference>
<dbReference type="OrthoDB" id="3210259at2"/>
<feature type="transmembrane region" description="Helical" evidence="7">
    <location>
        <begin position="112"/>
        <end position="134"/>
    </location>
</feature>
<accession>A0A4Y3RBE0</accession>
<dbReference type="AlphaFoldDB" id="A0A4Y3RBE0"/>
<dbReference type="GO" id="GO:0055085">
    <property type="term" value="P:transmembrane transport"/>
    <property type="evidence" value="ECO:0007669"/>
    <property type="project" value="InterPro"/>
</dbReference>
<reference evidence="9 10" key="1">
    <citation type="submission" date="2019-06" db="EMBL/GenBank/DDBJ databases">
        <title>Whole genome shotgun sequence of Streptomyces gardneri NBRC 12865.</title>
        <authorList>
            <person name="Hosoyama A."/>
            <person name="Uohara A."/>
            <person name="Ohji S."/>
            <person name="Ichikawa N."/>
        </authorList>
    </citation>
    <scope>NUCLEOTIDE SEQUENCE [LARGE SCALE GENOMIC DNA]</scope>
    <source>
        <strain evidence="9 10">NBRC 12865</strain>
    </source>
</reference>
<evidence type="ECO:0000256" key="2">
    <source>
        <dbReference type="ARBA" id="ARBA00022448"/>
    </source>
</evidence>
<name>A0A4Y3RBE0_9ACTN</name>
<keyword evidence="2 7" id="KW-0813">Transport</keyword>
<keyword evidence="4 7" id="KW-0812">Transmembrane</keyword>
<dbReference type="PROSITE" id="PS50928">
    <property type="entry name" value="ABC_TM1"/>
    <property type="match status" value="1"/>
</dbReference>
<evidence type="ECO:0000256" key="6">
    <source>
        <dbReference type="ARBA" id="ARBA00023136"/>
    </source>
</evidence>
<evidence type="ECO:0000256" key="4">
    <source>
        <dbReference type="ARBA" id="ARBA00022692"/>
    </source>
</evidence>
<evidence type="ECO:0000256" key="1">
    <source>
        <dbReference type="ARBA" id="ARBA00004651"/>
    </source>
</evidence>
<evidence type="ECO:0000256" key="3">
    <source>
        <dbReference type="ARBA" id="ARBA00022475"/>
    </source>
</evidence>
<dbReference type="Gene3D" id="1.10.3720.10">
    <property type="entry name" value="MetI-like"/>
    <property type="match status" value="1"/>
</dbReference>
<keyword evidence="5 7" id="KW-1133">Transmembrane helix</keyword>
<dbReference type="CDD" id="cd06261">
    <property type="entry name" value="TM_PBP2"/>
    <property type="match status" value="1"/>
</dbReference>
<dbReference type="GeneID" id="95687401"/>